<feature type="region of interest" description="Disordered" evidence="1">
    <location>
        <begin position="429"/>
        <end position="482"/>
    </location>
</feature>
<evidence type="ECO:0000256" key="1">
    <source>
        <dbReference type="SAM" id="MobiDB-lite"/>
    </source>
</evidence>
<proteinExistence type="predicted"/>
<sequence length="729" mass="79713">MEDGTNDYGMYPSIAINIPNHRSRSRHGIHLTTPIVPNYAPSSQYTPSSVPSPISFSRSISPLDGCFFPEMDIPAPGEVSHDLAGMSFQFDGIPAQIPTNADLGTFSFQVPTDHPAGDDHSVDELKADLEQLAVKVKFRLSQHESTELYEMKDLLRATFNRLDVVIQRQIDSTDHFPANAGNGTKYLCYLCSTKNRRLYGDRGTFRRHVADRHCPQFRYRCLVGCCHWKSTRRDKVHYHMRQYHGYRGRLTREQINLVETKLASPNVCGLCPNGVGCWSDYFKCVSKHCRIPGNRSTDSSASQSRRGSDDRGPGGGYGFDGSQFPGDGFGANGPQSFPHGTGNNGGFGFFNAGQNPGSFGNGVSAGVGNVNQTENESTSSHSPGETDSASSVATPDSSAKGASNVTASSVPSNLASHHLSLMQKTLPADAERCDPAPPRDHSQSSEAHDSDSSDASDRGVPRSTNRFDGLPKQKPHPPVRELPEKRCKFCGHSVDNCDRCHSMKETISQCHMCANMASETCAGHPTNRTPTFNENQMPTPADMNARFPISTEDSGHYRDITSGLQGQLYQKILTTSKDMGLDFANATPIEKIPSVDSLLSLAFGRLVVSTDCSIGSALTHSVMKQSGSRLQELRPETSEKTQEKELPEPPHMCDNGDLHVAKKRVGAWNAPSEMQLHHGTYRILSAYVPHIERFSFFSHTHGCGKSPEADILRVASSLDGACLSLFRFP</sequence>
<dbReference type="Proteomes" id="UP000247810">
    <property type="component" value="Unassembled WGS sequence"/>
</dbReference>
<dbReference type="OrthoDB" id="4501248at2759"/>
<feature type="compositionally biased region" description="Basic and acidic residues" evidence="1">
    <location>
        <begin position="631"/>
        <end position="648"/>
    </location>
</feature>
<feature type="compositionally biased region" description="Low complexity" evidence="1">
    <location>
        <begin position="349"/>
        <end position="358"/>
    </location>
</feature>
<evidence type="ECO:0008006" key="4">
    <source>
        <dbReference type="Google" id="ProtNLM"/>
    </source>
</evidence>
<name>A0A319CW09_9EURO</name>
<feature type="compositionally biased region" description="Low complexity" evidence="1">
    <location>
        <begin position="295"/>
        <end position="305"/>
    </location>
</feature>
<evidence type="ECO:0000313" key="3">
    <source>
        <dbReference type="Proteomes" id="UP000247810"/>
    </source>
</evidence>
<feature type="compositionally biased region" description="Polar residues" evidence="1">
    <location>
        <begin position="372"/>
        <end position="411"/>
    </location>
</feature>
<reference evidence="2 3" key="1">
    <citation type="submission" date="2018-02" db="EMBL/GenBank/DDBJ databases">
        <title>The genomes of Aspergillus section Nigri reveals drivers in fungal speciation.</title>
        <authorList>
            <consortium name="DOE Joint Genome Institute"/>
            <person name="Vesth T.C."/>
            <person name="Nybo J."/>
            <person name="Theobald S."/>
            <person name="Brandl J."/>
            <person name="Frisvad J.C."/>
            <person name="Nielsen K.F."/>
            <person name="Lyhne E.K."/>
            <person name="Kogle M.E."/>
            <person name="Kuo A."/>
            <person name="Riley R."/>
            <person name="Clum A."/>
            <person name="Nolan M."/>
            <person name="Lipzen A."/>
            <person name="Salamov A."/>
            <person name="Henrissat B."/>
            <person name="Wiebenga A."/>
            <person name="De vries R.P."/>
            <person name="Grigoriev I.V."/>
            <person name="Mortensen U.H."/>
            <person name="Andersen M.R."/>
            <person name="Baker S.E."/>
        </authorList>
    </citation>
    <scope>NUCLEOTIDE SEQUENCE [LARGE SCALE GENOMIC DNA]</scope>
    <source>
        <strain evidence="2 3">CBS 707.79</strain>
    </source>
</reference>
<dbReference type="EMBL" id="KZ826064">
    <property type="protein sequence ID" value="PYH88809.1"/>
    <property type="molecule type" value="Genomic_DNA"/>
</dbReference>
<gene>
    <name evidence="2" type="ORF">BO71DRAFT_125318</name>
</gene>
<feature type="region of interest" description="Disordered" evidence="1">
    <location>
        <begin position="293"/>
        <end position="411"/>
    </location>
</feature>
<dbReference type="VEuPathDB" id="FungiDB:BO71DRAFT_125318"/>
<dbReference type="AlphaFoldDB" id="A0A319CW09"/>
<keyword evidence="3" id="KW-1185">Reference proteome</keyword>
<feature type="region of interest" description="Disordered" evidence="1">
    <location>
        <begin position="624"/>
        <end position="650"/>
    </location>
</feature>
<accession>A0A319CW09</accession>
<protein>
    <recommendedName>
        <fullName evidence="4">C2H2-type domain-containing protein</fullName>
    </recommendedName>
</protein>
<evidence type="ECO:0000313" key="2">
    <source>
        <dbReference type="EMBL" id="PYH88809.1"/>
    </source>
</evidence>
<feature type="compositionally biased region" description="Basic and acidic residues" evidence="1">
    <location>
        <begin position="429"/>
        <end position="460"/>
    </location>
</feature>
<organism evidence="2 3">
    <name type="scientific">Aspergillus ellipticus CBS 707.79</name>
    <dbReference type="NCBI Taxonomy" id="1448320"/>
    <lineage>
        <taxon>Eukaryota</taxon>
        <taxon>Fungi</taxon>
        <taxon>Dikarya</taxon>
        <taxon>Ascomycota</taxon>
        <taxon>Pezizomycotina</taxon>
        <taxon>Eurotiomycetes</taxon>
        <taxon>Eurotiomycetidae</taxon>
        <taxon>Eurotiales</taxon>
        <taxon>Aspergillaceae</taxon>
        <taxon>Aspergillus</taxon>
        <taxon>Aspergillus subgen. Circumdati</taxon>
    </lineage>
</organism>